<evidence type="ECO:0000256" key="2">
    <source>
        <dbReference type="ARBA" id="ARBA00023015"/>
    </source>
</evidence>
<evidence type="ECO:0000256" key="4">
    <source>
        <dbReference type="ARBA" id="ARBA00023163"/>
    </source>
</evidence>
<evidence type="ECO:0000256" key="5">
    <source>
        <dbReference type="ARBA" id="ARBA00024867"/>
    </source>
</evidence>
<dbReference type="Pfam" id="PF12833">
    <property type="entry name" value="HTH_18"/>
    <property type="match status" value="1"/>
</dbReference>
<dbReference type="PANTHER" id="PTHR43280:SF10">
    <property type="entry name" value="REGULATORY PROTEIN POCR"/>
    <property type="match status" value="1"/>
</dbReference>
<feature type="domain" description="HTH araC/xylS-type" evidence="7">
    <location>
        <begin position="424"/>
        <end position="522"/>
    </location>
</feature>
<evidence type="ECO:0000256" key="3">
    <source>
        <dbReference type="ARBA" id="ARBA00023125"/>
    </source>
</evidence>
<dbReference type="Gene3D" id="3.40.50.2300">
    <property type="match status" value="1"/>
</dbReference>
<keyword evidence="2" id="KW-0805">Transcription regulation</keyword>
<dbReference type="SUPFAM" id="SSF52172">
    <property type="entry name" value="CheY-like"/>
    <property type="match status" value="1"/>
</dbReference>
<dbReference type="InterPro" id="IPR018062">
    <property type="entry name" value="HTH_AraC-typ_CS"/>
</dbReference>
<evidence type="ECO:0000313" key="10">
    <source>
        <dbReference type="Proteomes" id="UP000824007"/>
    </source>
</evidence>
<keyword evidence="3" id="KW-0238">DNA-binding</keyword>
<proteinExistence type="predicted"/>
<keyword evidence="4" id="KW-0804">Transcription</keyword>
<dbReference type="PROSITE" id="PS00041">
    <property type="entry name" value="HTH_ARAC_FAMILY_1"/>
    <property type="match status" value="1"/>
</dbReference>
<dbReference type="Proteomes" id="UP000824007">
    <property type="component" value="Unassembled WGS sequence"/>
</dbReference>
<reference evidence="9" key="1">
    <citation type="journal article" date="2021" name="PeerJ">
        <title>Extensive microbial diversity within the chicken gut microbiome revealed by metagenomics and culture.</title>
        <authorList>
            <person name="Gilroy R."/>
            <person name="Ravi A."/>
            <person name="Getino M."/>
            <person name="Pursley I."/>
            <person name="Horton D.L."/>
            <person name="Alikhan N.F."/>
            <person name="Baker D."/>
            <person name="Gharbi K."/>
            <person name="Hall N."/>
            <person name="Watson M."/>
            <person name="Adriaenssens E.M."/>
            <person name="Foster-Nyarko E."/>
            <person name="Jarju S."/>
            <person name="Secka A."/>
            <person name="Antonio M."/>
            <person name="Oren A."/>
            <person name="Chaudhuri R.R."/>
            <person name="La Ragione R."/>
            <person name="Hildebrand F."/>
            <person name="Pallen M.J."/>
        </authorList>
    </citation>
    <scope>NUCLEOTIDE SEQUENCE</scope>
    <source>
        <strain evidence="9">ChiSxjej3B15-24422</strain>
    </source>
</reference>
<dbReference type="PROSITE" id="PS50110">
    <property type="entry name" value="RESPONSE_REGULATORY"/>
    <property type="match status" value="1"/>
</dbReference>
<name>A0A9D1YNN6_9FIRM</name>
<dbReference type="InterPro" id="IPR020449">
    <property type="entry name" value="Tscrpt_reg_AraC-type_HTH"/>
</dbReference>
<dbReference type="PRINTS" id="PR00032">
    <property type="entry name" value="HTHARAC"/>
</dbReference>
<sequence>MKNLLKIMFVDDEVNVLRGMRNSYDWDELGFTIVGEAESAARAISLAGQNRPDVVITDICMDGKNGLALISELKEQDPATEVIILSGYPDFSYAKSAIEKGAFAYLLKPLKNSEFFETLARVRAKILAKRSQTASLFLSQLLQLSLPAEEAIASLEAEYGIRLPSGSFFLAIVRPDQTDPPSAREACRNLPAFLLENYTAPSCFLLCRKGGEHPHIAALIFCGSLPVQTTLCARLEEAGRAYSSRTGLSLSIGVSSLFTEMTSIRDAYLEASWAFQQKRTHPDGGLFFFRSPQGEASAHDGQSSVLLTPAEQTQLLTGIRTLNRPVTEQILNQYFSRLDSLKEINWDMLKNSLTELAVQILSAACAAPEMTKLIFGRKPLPAVEILSLTQLSEMKEYIRRLTGCIFDHAGLLLQIPAQLSGPVRDVQNYIFLNYPFHISVDSIADELHMNRFYLMRLFKQETGCTINEFLTRYRIEMACEFLKCRECSISEAGANAGYPDSNYFCKVFKKQTGLLPSEYRSRQSQEELCSTDSAQK</sequence>
<dbReference type="InterPro" id="IPR011006">
    <property type="entry name" value="CheY-like_superfamily"/>
</dbReference>
<evidence type="ECO:0000259" key="7">
    <source>
        <dbReference type="PROSITE" id="PS01124"/>
    </source>
</evidence>
<gene>
    <name evidence="9" type="ORF">H9831_04955</name>
</gene>
<dbReference type="Pfam" id="PF00072">
    <property type="entry name" value="Response_reg"/>
    <property type="match status" value="1"/>
</dbReference>
<dbReference type="GO" id="GO:0003700">
    <property type="term" value="F:DNA-binding transcription factor activity"/>
    <property type="evidence" value="ECO:0007669"/>
    <property type="project" value="InterPro"/>
</dbReference>
<dbReference type="SMART" id="SM00448">
    <property type="entry name" value="REC"/>
    <property type="match status" value="1"/>
</dbReference>
<protein>
    <recommendedName>
        <fullName evidence="1">Stage 0 sporulation protein A homolog</fullName>
    </recommendedName>
</protein>
<accession>A0A9D1YNN6</accession>
<dbReference type="SMART" id="SM00342">
    <property type="entry name" value="HTH_ARAC"/>
    <property type="match status" value="1"/>
</dbReference>
<dbReference type="InterPro" id="IPR009057">
    <property type="entry name" value="Homeodomain-like_sf"/>
</dbReference>
<evidence type="ECO:0000256" key="1">
    <source>
        <dbReference type="ARBA" id="ARBA00018672"/>
    </source>
</evidence>
<comment type="caution">
    <text evidence="9">The sequence shown here is derived from an EMBL/GenBank/DDBJ whole genome shotgun (WGS) entry which is preliminary data.</text>
</comment>
<dbReference type="Gene3D" id="1.10.10.60">
    <property type="entry name" value="Homeodomain-like"/>
    <property type="match status" value="2"/>
</dbReference>
<dbReference type="InterPro" id="IPR018060">
    <property type="entry name" value="HTH_AraC"/>
</dbReference>
<reference evidence="9" key="2">
    <citation type="submission" date="2021-04" db="EMBL/GenBank/DDBJ databases">
        <authorList>
            <person name="Gilroy R."/>
        </authorList>
    </citation>
    <scope>NUCLEOTIDE SEQUENCE</scope>
    <source>
        <strain evidence="9">ChiSxjej3B15-24422</strain>
    </source>
</reference>
<dbReference type="GO" id="GO:0043565">
    <property type="term" value="F:sequence-specific DNA binding"/>
    <property type="evidence" value="ECO:0007669"/>
    <property type="project" value="InterPro"/>
</dbReference>
<dbReference type="GO" id="GO:0000160">
    <property type="term" value="P:phosphorelay signal transduction system"/>
    <property type="evidence" value="ECO:0007669"/>
    <property type="project" value="InterPro"/>
</dbReference>
<evidence type="ECO:0000256" key="6">
    <source>
        <dbReference type="PROSITE-ProRule" id="PRU00169"/>
    </source>
</evidence>
<dbReference type="PANTHER" id="PTHR43280">
    <property type="entry name" value="ARAC-FAMILY TRANSCRIPTIONAL REGULATOR"/>
    <property type="match status" value="1"/>
</dbReference>
<dbReference type="SUPFAM" id="SSF46689">
    <property type="entry name" value="Homeodomain-like"/>
    <property type="match status" value="2"/>
</dbReference>
<organism evidence="9 10">
    <name type="scientific">Candidatus Eisenbergiella pullistercoris</name>
    <dbReference type="NCBI Taxonomy" id="2838555"/>
    <lineage>
        <taxon>Bacteria</taxon>
        <taxon>Bacillati</taxon>
        <taxon>Bacillota</taxon>
        <taxon>Clostridia</taxon>
        <taxon>Lachnospirales</taxon>
        <taxon>Lachnospiraceae</taxon>
        <taxon>Eisenbergiella</taxon>
    </lineage>
</organism>
<dbReference type="InterPro" id="IPR001789">
    <property type="entry name" value="Sig_transdc_resp-reg_receiver"/>
</dbReference>
<comment type="function">
    <text evidence="5">May play the central regulatory role in sporulation. It may be an element of the effector pathway responsible for the activation of sporulation genes in response to nutritional stress. Spo0A may act in concert with spo0H (a sigma factor) to control the expression of some genes that are critical to the sporulation process.</text>
</comment>
<evidence type="ECO:0000313" key="9">
    <source>
        <dbReference type="EMBL" id="HIY60016.1"/>
    </source>
</evidence>
<dbReference type="PROSITE" id="PS01124">
    <property type="entry name" value="HTH_ARAC_FAMILY_2"/>
    <property type="match status" value="1"/>
</dbReference>
<evidence type="ECO:0000259" key="8">
    <source>
        <dbReference type="PROSITE" id="PS50110"/>
    </source>
</evidence>
<feature type="domain" description="Response regulatory" evidence="8">
    <location>
        <begin position="6"/>
        <end position="123"/>
    </location>
</feature>
<dbReference type="EMBL" id="DXDD01000064">
    <property type="protein sequence ID" value="HIY60016.1"/>
    <property type="molecule type" value="Genomic_DNA"/>
</dbReference>
<dbReference type="CDD" id="cd17536">
    <property type="entry name" value="REC_YesN-like"/>
    <property type="match status" value="1"/>
</dbReference>
<feature type="modified residue" description="4-aspartylphosphate" evidence="6">
    <location>
        <position position="58"/>
    </location>
</feature>
<keyword evidence="6" id="KW-0597">Phosphoprotein</keyword>
<dbReference type="AlphaFoldDB" id="A0A9D1YNN6"/>